<sequence length="376" mass="40177">MSHLFPNYHRSPITFVKAENNSLYDSSGKAYLDFSSGIGVTNLGFHSALVASLSEQVQTLWHTPNLYQNPLQEEVADLLIGERDYLAYFCNSGAESNEAAIKLARKATGKSDIIAFKNSFHGRTFGAMSATGQEKIQKGFGPLLSGFQYASFNDLASVEALISENTAAVMLELVQGESGVHPADKAFIKGLETLCHEQNILLIVDEVQTGMGRTGTLFAFEQYEIEPDIVTLAKGLANGVPVGAMLGRTSLAHAFGPGSHGSTFGGNVLAMSASKATLQILKEPGFLEEASAKGDYLMTQLKDKLQDCVSVFDLRGLGLMVGIETSLELSKVVEQARAGGLILLTAGTNTIRLLPPLTVTSAEIDQAVNVLQKVLA</sequence>
<evidence type="ECO:0000256" key="5">
    <source>
        <dbReference type="HAMAP-Rule" id="MF_01107"/>
    </source>
</evidence>
<dbReference type="PANTHER" id="PTHR11986:SF79">
    <property type="entry name" value="ACETYLORNITHINE AMINOTRANSFERASE, MITOCHONDRIAL"/>
    <property type="match status" value="1"/>
</dbReference>
<keyword evidence="2 5" id="KW-0028">Amino-acid biosynthesis</keyword>
<evidence type="ECO:0000313" key="6">
    <source>
        <dbReference type="EMBL" id="MDQ0221473.1"/>
    </source>
</evidence>
<dbReference type="NCBIfam" id="TIGR00707">
    <property type="entry name" value="argD"/>
    <property type="match status" value="1"/>
</dbReference>
<evidence type="ECO:0000256" key="4">
    <source>
        <dbReference type="ARBA" id="ARBA00022898"/>
    </source>
</evidence>
<gene>
    <name evidence="5" type="primary">argD</name>
    <name evidence="6" type="ORF">J2S23_000004</name>
</gene>
<keyword evidence="3 5" id="KW-0808">Transferase</keyword>
<evidence type="ECO:0000313" key="7">
    <source>
        <dbReference type="Proteomes" id="UP001223079"/>
    </source>
</evidence>
<dbReference type="Pfam" id="PF00202">
    <property type="entry name" value="Aminotran_3"/>
    <property type="match status" value="1"/>
</dbReference>
<comment type="catalytic activity">
    <reaction evidence="5">
        <text>N(2)-acetyl-L-ornithine + 2-oxoglutarate = N-acetyl-L-glutamate 5-semialdehyde + L-glutamate</text>
        <dbReference type="Rhea" id="RHEA:18049"/>
        <dbReference type="ChEBI" id="CHEBI:16810"/>
        <dbReference type="ChEBI" id="CHEBI:29123"/>
        <dbReference type="ChEBI" id="CHEBI:29985"/>
        <dbReference type="ChEBI" id="CHEBI:57805"/>
        <dbReference type="EC" id="2.6.1.11"/>
    </reaction>
</comment>
<comment type="caution">
    <text evidence="6">The sequence shown here is derived from an EMBL/GenBank/DDBJ whole genome shotgun (WGS) entry which is preliminary data.</text>
</comment>
<comment type="subunit">
    <text evidence="5">Homodimer.</text>
</comment>
<dbReference type="Gene3D" id="3.90.1150.10">
    <property type="entry name" value="Aspartate Aminotransferase, domain 1"/>
    <property type="match status" value="1"/>
</dbReference>
<dbReference type="InterPro" id="IPR015422">
    <property type="entry name" value="PyrdxlP-dep_Trfase_small"/>
</dbReference>
<feature type="binding site" evidence="5">
    <location>
        <begin position="93"/>
        <end position="94"/>
    </location>
    <ligand>
        <name>pyridoxal 5'-phosphate</name>
        <dbReference type="ChEBI" id="CHEBI:597326"/>
    </ligand>
</feature>
<feature type="binding site" evidence="5">
    <location>
        <begin position="205"/>
        <end position="208"/>
    </location>
    <ligand>
        <name>pyridoxal 5'-phosphate</name>
        <dbReference type="ChEBI" id="CHEBI:597326"/>
    </ligand>
</feature>
<keyword evidence="4 5" id="KW-0663">Pyridoxal phosphate</keyword>
<dbReference type="InterPro" id="IPR004636">
    <property type="entry name" value="AcOrn/SuccOrn_fam"/>
</dbReference>
<dbReference type="Proteomes" id="UP001223079">
    <property type="component" value="Unassembled WGS sequence"/>
</dbReference>
<feature type="modified residue" description="N6-(pyridoxal phosphate)lysine" evidence="5">
    <location>
        <position position="234"/>
    </location>
</feature>
<dbReference type="HAMAP" id="MF_01107">
    <property type="entry name" value="ArgD_aminotrans_3"/>
    <property type="match status" value="1"/>
</dbReference>
<dbReference type="InterPro" id="IPR015424">
    <property type="entry name" value="PyrdxlP-dep_Trfase"/>
</dbReference>
<organism evidence="6 7">
    <name type="scientific">Streptococcus moroccensis</name>
    <dbReference type="NCBI Taxonomy" id="1451356"/>
    <lineage>
        <taxon>Bacteria</taxon>
        <taxon>Bacillati</taxon>
        <taxon>Bacillota</taxon>
        <taxon>Bacilli</taxon>
        <taxon>Lactobacillales</taxon>
        <taxon>Streptococcaceae</taxon>
        <taxon>Streptococcus</taxon>
    </lineage>
</organism>
<keyword evidence="7" id="KW-1185">Reference proteome</keyword>
<evidence type="ECO:0000256" key="1">
    <source>
        <dbReference type="ARBA" id="ARBA00022576"/>
    </source>
</evidence>
<comment type="similarity">
    <text evidence="5">Belongs to the class-III pyridoxal-phosphate-dependent aminotransferase family. ArgD subfamily.</text>
</comment>
<dbReference type="NCBIfam" id="NF003273">
    <property type="entry name" value="PRK04260.1"/>
    <property type="match status" value="1"/>
</dbReference>
<dbReference type="CDD" id="cd00610">
    <property type="entry name" value="OAT_like"/>
    <property type="match status" value="1"/>
</dbReference>
<dbReference type="InterPro" id="IPR049704">
    <property type="entry name" value="Aminotrans_3_PPA_site"/>
</dbReference>
<comment type="miscellaneous">
    <text evidence="5">May also have succinyldiaminopimelate aminotransferase activity, thus carrying out the corresponding step in lysine biosynthesis.</text>
</comment>
<keyword evidence="5" id="KW-0963">Cytoplasm</keyword>
<dbReference type="PIRSF" id="PIRSF000521">
    <property type="entry name" value="Transaminase_4ab_Lys_Orn"/>
    <property type="match status" value="1"/>
</dbReference>
<dbReference type="PROSITE" id="PS00600">
    <property type="entry name" value="AA_TRANSFER_CLASS_3"/>
    <property type="match status" value="1"/>
</dbReference>
<dbReference type="Gene3D" id="3.40.640.10">
    <property type="entry name" value="Type I PLP-dependent aspartate aminotransferase-like (Major domain)"/>
    <property type="match status" value="1"/>
</dbReference>
<keyword evidence="1 5" id="KW-0032">Aminotransferase</keyword>
<name>A0ABT9YN97_9STRE</name>
<dbReference type="GO" id="GO:0003992">
    <property type="term" value="F:N2-acetyl-L-ornithine:2-oxoglutarate 5-aminotransferase activity"/>
    <property type="evidence" value="ECO:0007669"/>
    <property type="project" value="UniProtKB-EC"/>
</dbReference>
<dbReference type="InterPro" id="IPR050103">
    <property type="entry name" value="Class-III_PLP-dep_AT"/>
</dbReference>
<accession>A0ABT9YN97</accession>
<dbReference type="InterPro" id="IPR015421">
    <property type="entry name" value="PyrdxlP-dep_Trfase_major"/>
</dbReference>
<comment type="pathway">
    <text evidence="5">Amino-acid biosynthesis; L-arginine biosynthesis; N(2)-acetyl-L-ornithine from L-glutamate: step 4/4.</text>
</comment>
<feature type="binding site" evidence="5">
    <location>
        <position position="120"/>
    </location>
    <ligand>
        <name>pyridoxal 5'-phosphate</name>
        <dbReference type="ChEBI" id="CHEBI:597326"/>
    </ligand>
</feature>
<dbReference type="RefSeq" id="WP_307120715.1">
    <property type="nucleotide sequence ID" value="NZ_JAUSTM010000001.1"/>
</dbReference>
<protein>
    <recommendedName>
        <fullName evidence="5">Acetylornithine aminotransferase</fullName>
        <shortName evidence="5">ACOAT</shortName>
        <ecNumber evidence="5">2.6.1.11</ecNumber>
    </recommendedName>
</protein>
<dbReference type="InterPro" id="IPR005814">
    <property type="entry name" value="Aminotrans_3"/>
</dbReference>
<dbReference type="NCBIfam" id="NF002325">
    <property type="entry name" value="PRK01278.1"/>
    <property type="match status" value="1"/>
</dbReference>
<dbReference type="EMBL" id="JAUSTM010000001">
    <property type="protein sequence ID" value="MDQ0221473.1"/>
    <property type="molecule type" value="Genomic_DNA"/>
</dbReference>
<dbReference type="NCBIfam" id="NF002797">
    <property type="entry name" value="PRK02936.1"/>
    <property type="match status" value="1"/>
</dbReference>
<feature type="binding site" evidence="5">
    <location>
        <position position="263"/>
    </location>
    <ligand>
        <name>pyridoxal 5'-phosphate</name>
        <dbReference type="ChEBI" id="CHEBI:597326"/>
    </ligand>
</feature>
<comment type="cofactor">
    <cofactor evidence="5">
        <name>pyridoxal 5'-phosphate</name>
        <dbReference type="ChEBI" id="CHEBI:597326"/>
    </cofactor>
    <text evidence="5">Binds 1 pyridoxal phosphate per subunit.</text>
</comment>
<reference evidence="6 7" key="1">
    <citation type="submission" date="2023-07" db="EMBL/GenBank/DDBJ databases">
        <title>Genomic Encyclopedia of Type Strains, Phase IV (KMG-IV): sequencing the most valuable type-strain genomes for metagenomic binning, comparative biology and taxonomic classification.</title>
        <authorList>
            <person name="Goeker M."/>
        </authorList>
    </citation>
    <scope>NUCLEOTIDE SEQUENCE [LARGE SCALE GENOMIC DNA]</scope>
    <source>
        <strain evidence="6 7">DSM 105143</strain>
    </source>
</reference>
<evidence type="ECO:0000256" key="3">
    <source>
        <dbReference type="ARBA" id="ARBA00022679"/>
    </source>
</evidence>
<feature type="binding site" evidence="5">
    <location>
        <position position="123"/>
    </location>
    <ligand>
        <name>N(2)-acetyl-L-ornithine</name>
        <dbReference type="ChEBI" id="CHEBI:57805"/>
    </ligand>
</feature>
<dbReference type="EC" id="2.6.1.11" evidence="5"/>
<feature type="binding site" evidence="5">
    <location>
        <position position="262"/>
    </location>
    <ligand>
        <name>N(2)-acetyl-L-ornithine</name>
        <dbReference type="ChEBI" id="CHEBI:57805"/>
    </ligand>
</feature>
<keyword evidence="5" id="KW-0055">Arginine biosynthesis</keyword>
<proteinExistence type="inferred from homology"/>
<evidence type="ECO:0000256" key="2">
    <source>
        <dbReference type="ARBA" id="ARBA00022605"/>
    </source>
</evidence>
<dbReference type="SUPFAM" id="SSF53383">
    <property type="entry name" value="PLP-dependent transferases"/>
    <property type="match status" value="1"/>
</dbReference>
<comment type="subcellular location">
    <subcellularLocation>
        <location evidence="5">Cytoplasm</location>
    </subcellularLocation>
</comment>
<dbReference type="PANTHER" id="PTHR11986">
    <property type="entry name" value="AMINOTRANSFERASE CLASS III"/>
    <property type="match status" value="1"/>
</dbReference>